<sequence length="79" mass="8793">MFNLLVGIGLSLTIAIISRGPLTIAKPSPLAYLGFWYLLLSLLLNIVIASYDGFRYRSATLLHPTGAVRLICRFSRLRL</sequence>
<accession>A0AAV0TER4</accession>
<dbReference type="EMBL" id="CANTFM010000322">
    <property type="protein sequence ID" value="CAI5718214.1"/>
    <property type="molecule type" value="Genomic_DNA"/>
</dbReference>
<keyword evidence="1" id="KW-0812">Transmembrane</keyword>
<gene>
    <name evidence="2" type="ORF">PDE001_LOCUS1825</name>
</gene>
<reference evidence="2" key="1">
    <citation type="submission" date="2022-12" db="EMBL/GenBank/DDBJ databases">
        <authorList>
            <person name="Webb A."/>
        </authorList>
    </citation>
    <scope>NUCLEOTIDE SEQUENCE</scope>
    <source>
        <strain evidence="2">Pd1</strain>
    </source>
</reference>
<comment type="caution">
    <text evidence="2">The sequence shown here is derived from an EMBL/GenBank/DDBJ whole genome shotgun (WGS) entry which is preliminary data.</text>
</comment>
<keyword evidence="1" id="KW-1133">Transmembrane helix</keyword>
<organism evidence="2 3">
    <name type="scientific">Peronospora destructor</name>
    <dbReference type="NCBI Taxonomy" id="86335"/>
    <lineage>
        <taxon>Eukaryota</taxon>
        <taxon>Sar</taxon>
        <taxon>Stramenopiles</taxon>
        <taxon>Oomycota</taxon>
        <taxon>Peronosporomycetes</taxon>
        <taxon>Peronosporales</taxon>
        <taxon>Peronosporaceae</taxon>
        <taxon>Peronospora</taxon>
    </lineage>
</organism>
<evidence type="ECO:0000256" key="1">
    <source>
        <dbReference type="SAM" id="Phobius"/>
    </source>
</evidence>
<proteinExistence type="predicted"/>
<evidence type="ECO:0000313" key="2">
    <source>
        <dbReference type="EMBL" id="CAI5718214.1"/>
    </source>
</evidence>
<keyword evidence="3" id="KW-1185">Reference proteome</keyword>
<dbReference type="Proteomes" id="UP001162029">
    <property type="component" value="Unassembled WGS sequence"/>
</dbReference>
<name>A0AAV0TER4_9STRA</name>
<keyword evidence="1" id="KW-0472">Membrane</keyword>
<protein>
    <submittedName>
        <fullName evidence="2">Uncharacterized protein</fullName>
    </submittedName>
</protein>
<evidence type="ECO:0000313" key="3">
    <source>
        <dbReference type="Proteomes" id="UP001162029"/>
    </source>
</evidence>
<feature type="transmembrane region" description="Helical" evidence="1">
    <location>
        <begin position="35"/>
        <end position="54"/>
    </location>
</feature>
<dbReference type="AlphaFoldDB" id="A0AAV0TER4"/>